<dbReference type="RefSeq" id="WP_343765685.1">
    <property type="nucleotide sequence ID" value="NZ_BAAAFG010000015.1"/>
</dbReference>
<keyword evidence="2" id="KW-1185">Reference proteome</keyword>
<gene>
    <name evidence="1" type="ORF">GCM10009117_15440</name>
</gene>
<organism evidence="1 2">
    <name type="scientific">Gangjinia marincola</name>
    <dbReference type="NCBI Taxonomy" id="578463"/>
    <lineage>
        <taxon>Bacteria</taxon>
        <taxon>Pseudomonadati</taxon>
        <taxon>Bacteroidota</taxon>
        <taxon>Flavobacteriia</taxon>
        <taxon>Flavobacteriales</taxon>
        <taxon>Flavobacteriaceae</taxon>
        <taxon>Gangjinia</taxon>
    </lineage>
</organism>
<proteinExistence type="predicted"/>
<accession>A0ABN1MH21</accession>
<protein>
    <submittedName>
        <fullName evidence="1">Uncharacterized protein</fullName>
    </submittedName>
</protein>
<dbReference type="Proteomes" id="UP001500507">
    <property type="component" value="Unassembled WGS sequence"/>
</dbReference>
<name>A0ABN1MH21_9FLAO</name>
<dbReference type="EMBL" id="BAAAFG010000015">
    <property type="protein sequence ID" value="GAA0872397.1"/>
    <property type="molecule type" value="Genomic_DNA"/>
</dbReference>
<comment type="caution">
    <text evidence="1">The sequence shown here is derived from an EMBL/GenBank/DDBJ whole genome shotgun (WGS) entry which is preliminary data.</text>
</comment>
<evidence type="ECO:0000313" key="2">
    <source>
        <dbReference type="Proteomes" id="UP001500507"/>
    </source>
</evidence>
<evidence type="ECO:0000313" key="1">
    <source>
        <dbReference type="EMBL" id="GAA0872397.1"/>
    </source>
</evidence>
<reference evidence="1 2" key="1">
    <citation type="journal article" date="2019" name="Int. J. Syst. Evol. Microbiol.">
        <title>The Global Catalogue of Microorganisms (GCM) 10K type strain sequencing project: providing services to taxonomists for standard genome sequencing and annotation.</title>
        <authorList>
            <consortium name="The Broad Institute Genomics Platform"/>
            <consortium name="The Broad Institute Genome Sequencing Center for Infectious Disease"/>
            <person name="Wu L."/>
            <person name="Ma J."/>
        </authorList>
    </citation>
    <scope>NUCLEOTIDE SEQUENCE [LARGE SCALE GENOMIC DNA]</scope>
    <source>
        <strain evidence="1 2">JCM 16082</strain>
    </source>
</reference>
<sequence length="491" mass="57983">MTTSLINILSAKEKRQFNLFLNAQNKRKDAKNIQLFELLQREQDERLDVVLYGKPSANAYHALHKRLKDNLIDFIAQKSLSQEASSKYKALRYLTAAREAYLREEPKTGQKLLQKTIEFSRPLEFFSIIQEALHTHIQYAHLHHDIHLEQLFDAFKHNQKKLEQQERVNMACAFLKHEIKQATLQKMISYRSLLEVTLTKFNLAGTTDLSFKSLYQLLDIIHTAANLEYAFAEALPYLNRLYYQVERVANHPKQHQLYRLAIDYFLANAHLRNLNFEACAEVLKRYETHLQQERLNPTSGAYQNFVLIKSLHLNFTGNHTEALKLITPHELDRSIHNPDLILVVCTIYIQQAEFKTAFKAFHLLKHTNSWYLKKYDREWVIKKDLIELILQVELDHFELAHSLLRRFLRTYKKTLEQNDLLRTFISLIQQMNHHPELLQEDRFKHKVKTGFSNYNTQTADLILISFYGWLMAKSQQTSIYETTLSLIKNLK</sequence>